<feature type="domain" description="Transglycosylase SLT" evidence="3">
    <location>
        <begin position="132"/>
        <end position="237"/>
    </location>
</feature>
<dbReference type="GO" id="GO:0008933">
    <property type="term" value="F:peptidoglycan lytic transglycosylase activity"/>
    <property type="evidence" value="ECO:0007669"/>
    <property type="project" value="InterPro"/>
</dbReference>
<dbReference type="InterPro" id="IPR008258">
    <property type="entry name" value="Transglycosylase_SLT_dom_1"/>
</dbReference>
<dbReference type="InterPro" id="IPR000189">
    <property type="entry name" value="Transglyc_AS"/>
</dbReference>
<name>A0A4Z0BE78_9BURK</name>
<comment type="caution">
    <text evidence="4">The sequence shown here is derived from an EMBL/GenBank/DDBJ whole genome shotgun (WGS) entry which is preliminary data.</text>
</comment>
<accession>A0A4Z0BE78</accession>
<protein>
    <submittedName>
        <fullName evidence="4">Lytic transglycosylase domain-containing protein</fullName>
    </submittedName>
</protein>
<evidence type="ECO:0000259" key="3">
    <source>
        <dbReference type="Pfam" id="PF01464"/>
    </source>
</evidence>
<proteinExistence type="inferred from homology"/>
<dbReference type="Gene3D" id="1.10.530.10">
    <property type="match status" value="1"/>
</dbReference>
<keyword evidence="5" id="KW-1185">Reference proteome</keyword>
<dbReference type="PANTHER" id="PTHR37423:SF2">
    <property type="entry name" value="MEMBRANE-BOUND LYTIC MUREIN TRANSGLYCOSYLASE C"/>
    <property type="match status" value="1"/>
</dbReference>
<evidence type="ECO:0000313" key="4">
    <source>
        <dbReference type="EMBL" id="TFY96991.1"/>
    </source>
</evidence>
<sequence length="311" mass="33534">MGWGPACRPRRFSRSPHPGLPPEGEGGNPAPAHRRGAAVLLACGLALASFGARADLWGYVDDHGVAHVATEKRDARYELFLRGGGRFDTRTPEAADPEPTRLEAARPDDGTQRLLAFFDISPGYKAVRPHLREAASAQRIDYELLKAVITAESGFDARAVSPKGAVGLMQVMPATAERWGLRAAAGQDLPQRLTDPRTNIRIGARYLRHLIDLFPDRLDLALAAYNAGEGAVQGAGNRIPDFRETQQYVKSVLRIYEALKPPALQAAAQGARRVRMVLPGPVPEPARGGAIGRGNMPASLAALPPYQNYSD</sequence>
<gene>
    <name evidence="4" type="ORF">EZ242_18825</name>
</gene>
<dbReference type="PROSITE" id="PS00922">
    <property type="entry name" value="TRANSGLYCOSYLASE"/>
    <property type="match status" value="1"/>
</dbReference>
<dbReference type="Proteomes" id="UP000297564">
    <property type="component" value="Unassembled WGS sequence"/>
</dbReference>
<dbReference type="CDD" id="cd16896">
    <property type="entry name" value="LT_Slt70-like"/>
    <property type="match status" value="1"/>
</dbReference>
<evidence type="ECO:0000256" key="2">
    <source>
        <dbReference type="SAM" id="MobiDB-lite"/>
    </source>
</evidence>
<evidence type="ECO:0000256" key="1">
    <source>
        <dbReference type="ARBA" id="ARBA00007734"/>
    </source>
</evidence>
<dbReference type="AlphaFoldDB" id="A0A4Z0BE78"/>
<evidence type="ECO:0000313" key="5">
    <source>
        <dbReference type="Proteomes" id="UP000297564"/>
    </source>
</evidence>
<feature type="region of interest" description="Disordered" evidence="2">
    <location>
        <begin position="1"/>
        <end position="32"/>
    </location>
</feature>
<organism evidence="4 5">
    <name type="scientific">Ramlibacter rhizophilus</name>
    <dbReference type="NCBI Taxonomy" id="1781167"/>
    <lineage>
        <taxon>Bacteria</taxon>
        <taxon>Pseudomonadati</taxon>
        <taxon>Pseudomonadota</taxon>
        <taxon>Betaproteobacteria</taxon>
        <taxon>Burkholderiales</taxon>
        <taxon>Comamonadaceae</taxon>
        <taxon>Ramlibacter</taxon>
    </lineage>
</organism>
<dbReference type="InterPro" id="IPR023346">
    <property type="entry name" value="Lysozyme-like_dom_sf"/>
</dbReference>
<dbReference type="PANTHER" id="PTHR37423">
    <property type="entry name" value="SOLUBLE LYTIC MUREIN TRANSGLYCOSYLASE-RELATED"/>
    <property type="match status" value="1"/>
</dbReference>
<dbReference type="Pfam" id="PF01464">
    <property type="entry name" value="SLT"/>
    <property type="match status" value="1"/>
</dbReference>
<dbReference type="GO" id="GO:0000270">
    <property type="term" value="P:peptidoglycan metabolic process"/>
    <property type="evidence" value="ECO:0007669"/>
    <property type="project" value="InterPro"/>
</dbReference>
<comment type="similarity">
    <text evidence="1">Belongs to the transglycosylase Slt family.</text>
</comment>
<dbReference type="GO" id="GO:0016020">
    <property type="term" value="C:membrane"/>
    <property type="evidence" value="ECO:0007669"/>
    <property type="project" value="InterPro"/>
</dbReference>
<dbReference type="OrthoDB" id="9815002at2"/>
<reference evidence="4 5" key="1">
    <citation type="submission" date="2019-03" db="EMBL/GenBank/DDBJ databases">
        <title>Ramlibacter rhizophilus CCTCC AB2015357, whole genome shotgun sequence.</title>
        <authorList>
            <person name="Zhang X."/>
            <person name="Feng G."/>
            <person name="Zhu H."/>
        </authorList>
    </citation>
    <scope>NUCLEOTIDE SEQUENCE [LARGE SCALE GENOMIC DNA]</scope>
    <source>
        <strain evidence="4 5">CCTCC AB2015357</strain>
    </source>
</reference>
<dbReference type="EMBL" id="SMLL01000008">
    <property type="protein sequence ID" value="TFY96991.1"/>
    <property type="molecule type" value="Genomic_DNA"/>
</dbReference>
<dbReference type="SUPFAM" id="SSF53955">
    <property type="entry name" value="Lysozyme-like"/>
    <property type="match status" value="1"/>
</dbReference>